<feature type="region of interest" description="Disordered" evidence="1">
    <location>
        <begin position="440"/>
        <end position="462"/>
    </location>
</feature>
<comment type="caution">
    <text evidence="2">The sequence shown here is derived from an EMBL/GenBank/DDBJ whole genome shotgun (WGS) entry which is preliminary data.</text>
</comment>
<feature type="compositionally biased region" description="Polar residues" evidence="1">
    <location>
        <begin position="509"/>
        <end position="518"/>
    </location>
</feature>
<dbReference type="Gene3D" id="3.40.50.11980">
    <property type="match status" value="1"/>
</dbReference>
<dbReference type="GeneID" id="26904767"/>
<evidence type="ECO:0000313" key="3">
    <source>
        <dbReference type="Proteomes" id="UP000037923"/>
    </source>
</evidence>
<dbReference type="OMA" id="LVMLHER"/>
<protein>
    <submittedName>
        <fullName evidence="2">Uncharacterized protein</fullName>
    </submittedName>
</protein>
<organism evidence="2 3">
    <name type="scientific">Leptomonas pyrrhocoris</name>
    <name type="common">Firebug parasite</name>
    <dbReference type="NCBI Taxonomy" id="157538"/>
    <lineage>
        <taxon>Eukaryota</taxon>
        <taxon>Discoba</taxon>
        <taxon>Euglenozoa</taxon>
        <taxon>Kinetoplastea</taxon>
        <taxon>Metakinetoplastina</taxon>
        <taxon>Trypanosomatida</taxon>
        <taxon>Trypanosomatidae</taxon>
        <taxon>Leishmaniinae</taxon>
        <taxon>Leptomonas</taxon>
    </lineage>
</organism>
<dbReference type="PANTHER" id="PTHR13547:SF19">
    <property type="entry name" value="RIBONUCLEASE P"/>
    <property type="match status" value="1"/>
</dbReference>
<dbReference type="AlphaFoldDB" id="A0A0M9G2W9"/>
<reference evidence="2 3" key="1">
    <citation type="submission" date="2015-07" db="EMBL/GenBank/DDBJ databases">
        <title>High-quality genome of monoxenous trypanosomatid Leptomonas pyrrhocoris.</title>
        <authorList>
            <person name="Flegontov P."/>
            <person name="Butenko A."/>
            <person name="Firsov S."/>
            <person name="Vlcek C."/>
            <person name="Logacheva M.D."/>
            <person name="Field M."/>
            <person name="Filatov D."/>
            <person name="Flegontova O."/>
            <person name="Gerasimov E."/>
            <person name="Jackson A.P."/>
            <person name="Kelly S."/>
            <person name="Opperdoes F."/>
            <person name="O'Reilly A."/>
            <person name="Votypka J."/>
            <person name="Yurchenko V."/>
            <person name="Lukes J."/>
        </authorList>
    </citation>
    <scope>NUCLEOTIDE SEQUENCE [LARGE SCALE GENOMIC DNA]</scope>
    <source>
        <strain evidence="2">H10</strain>
    </source>
</reference>
<dbReference type="Proteomes" id="UP000037923">
    <property type="component" value="Unassembled WGS sequence"/>
</dbReference>
<evidence type="ECO:0000313" key="2">
    <source>
        <dbReference type="EMBL" id="KPA81127.1"/>
    </source>
</evidence>
<gene>
    <name evidence="2" type="ORF">ABB37_04476</name>
</gene>
<dbReference type="PANTHER" id="PTHR13547">
    <property type="match status" value="1"/>
</dbReference>
<name>A0A0M9G2W9_LEPPY</name>
<dbReference type="RefSeq" id="XP_015659566.1">
    <property type="nucleotide sequence ID" value="XM_015802165.1"/>
</dbReference>
<dbReference type="FunFam" id="3.40.50.11980:FF:000008">
    <property type="entry name" value="Hypothetical_protein_-_conserved"/>
    <property type="match status" value="1"/>
</dbReference>
<dbReference type="GO" id="GO:0004526">
    <property type="term" value="F:ribonuclease P activity"/>
    <property type="evidence" value="ECO:0007669"/>
    <property type="project" value="TreeGrafter"/>
</dbReference>
<keyword evidence="3" id="KW-1185">Reference proteome</keyword>
<accession>A0A0M9G2W9</accession>
<proteinExistence type="predicted"/>
<sequence length="553" mass="61293">MLRLRSASVFLRYCCFKLQDRRLAFAVYEKALQHKIELTEPDYVALGTVCVQLCEPISTLFFMLEEMKEHVPGVSAAFLADVVEPWVANANSANSRIGGAKTTRVPRYHVATVARMEQQERTALQSTSKALLNSAEVCLKDGGSDKNSSSCAASSQPLIQACGVCPVCHTELSGYAFTAACRNHLLSELKDLVIPQACRSRRALLGFEHWKRYIHARYDSGDRVDVFIDGANLGYYGLSSWYDLAKKQLLLHRGVAEGQITAQDLNFNEQCKASAKGVDVGVNFDLIDSAVKLAVEKYGLRRPLVMLHERHVEPRFMTPQAAVIVQHWRSLGWLYCTPTGLNDDLCWLYGALLMTDPTDRRGEGRQRAATAASTSHRTLVCTNDKMRDHHFRLLSPRAFTRWRDRHRIGFRCGRVENRTELYWDLPAPYARCIQRHDLVLPPPPSSTTSASPEGERVKAENGGAAVSTWHIPFSKDPAVSSAASFLSSMRTAEGTTAESCSELDGAQLESGQQANPSTDGDPIVEQADGDNDELHASTDIQESSPWICVTVEA</sequence>
<dbReference type="EMBL" id="LGTL01000007">
    <property type="protein sequence ID" value="KPA81127.1"/>
    <property type="molecule type" value="Genomic_DNA"/>
</dbReference>
<dbReference type="OrthoDB" id="46913at2759"/>
<dbReference type="GO" id="GO:0001682">
    <property type="term" value="P:tRNA 5'-leader removal"/>
    <property type="evidence" value="ECO:0007669"/>
    <property type="project" value="TreeGrafter"/>
</dbReference>
<dbReference type="VEuPathDB" id="TriTrypDB:LpyrH10_07_2830"/>
<evidence type="ECO:0000256" key="1">
    <source>
        <dbReference type="SAM" id="MobiDB-lite"/>
    </source>
</evidence>
<feature type="region of interest" description="Disordered" evidence="1">
    <location>
        <begin position="496"/>
        <end position="541"/>
    </location>
</feature>